<evidence type="ECO:0000313" key="1">
    <source>
        <dbReference type="EMBL" id="ESR49103.1"/>
    </source>
</evidence>
<gene>
    <name evidence="1" type="ORF">CICLE_v10033987mg</name>
</gene>
<reference evidence="1 2" key="1">
    <citation type="submission" date="2013-10" db="EMBL/GenBank/DDBJ databases">
        <authorList>
            <consortium name="International Citrus Genome Consortium"/>
            <person name="Jenkins J."/>
            <person name="Schmutz J."/>
            <person name="Prochnik S."/>
            <person name="Rokhsar D."/>
            <person name="Gmitter F."/>
            <person name="Ollitrault P."/>
            <person name="Machado M."/>
            <person name="Talon M."/>
            <person name="Wincker P."/>
            <person name="Jaillon O."/>
            <person name="Morgante M."/>
        </authorList>
    </citation>
    <scope>NUCLEOTIDE SEQUENCE</scope>
    <source>
        <strain evidence="2">cv. Clemenules</strain>
    </source>
</reference>
<dbReference type="Proteomes" id="UP000030687">
    <property type="component" value="Unassembled WGS sequence"/>
</dbReference>
<organism evidence="1 2">
    <name type="scientific">Citrus clementina</name>
    <name type="common">Clementine</name>
    <name type="synonym">Citrus deliciosa x Citrus sinensis</name>
    <dbReference type="NCBI Taxonomy" id="85681"/>
    <lineage>
        <taxon>Eukaryota</taxon>
        <taxon>Viridiplantae</taxon>
        <taxon>Streptophyta</taxon>
        <taxon>Embryophyta</taxon>
        <taxon>Tracheophyta</taxon>
        <taxon>Spermatophyta</taxon>
        <taxon>Magnoliopsida</taxon>
        <taxon>eudicotyledons</taxon>
        <taxon>Gunneridae</taxon>
        <taxon>Pentapetalae</taxon>
        <taxon>rosids</taxon>
        <taxon>malvids</taxon>
        <taxon>Sapindales</taxon>
        <taxon>Rutaceae</taxon>
        <taxon>Aurantioideae</taxon>
        <taxon>Citrus</taxon>
    </lineage>
</organism>
<proteinExistence type="predicted"/>
<dbReference type="InParanoid" id="V4SMT2"/>
<dbReference type="Gramene" id="ESR49103">
    <property type="protein sequence ID" value="ESR49103"/>
    <property type="gene ID" value="CICLE_v10033987mg"/>
</dbReference>
<name>V4SMT2_CITCL</name>
<protein>
    <submittedName>
        <fullName evidence="1">Uncharacterized protein</fullName>
    </submittedName>
</protein>
<keyword evidence="2" id="KW-1185">Reference proteome</keyword>
<evidence type="ECO:0000313" key="2">
    <source>
        <dbReference type="Proteomes" id="UP000030687"/>
    </source>
</evidence>
<dbReference type="AlphaFoldDB" id="V4SMT2"/>
<dbReference type="EMBL" id="KI536726">
    <property type="protein sequence ID" value="ESR49103.1"/>
    <property type="molecule type" value="Genomic_DNA"/>
</dbReference>
<sequence>MDQLIMDYVNEAIVEEQAKERGAHASLFRNSRLHDGFHRGEEVFASVCVEICRELSVCAPHDKHKERQSHKELEKRSH</sequence>
<accession>V4SMT2</accession>
<dbReference type="KEGG" id="cic:CICLE_v10033987mg"/>